<name>A0A8H7Q496_9FUNG</name>
<feature type="compositionally biased region" description="Polar residues" evidence="15">
    <location>
        <begin position="90"/>
        <end position="102"/>
    </location>
</feature>
<dbReference type="Gene3D" id="1.10.260.170">
    <property type="match status" value="1"/>
</dbReference>
<evidence type="ECO:0000256" key="13">
    <source>
        <dbReference type="ARBA" id="ARBA00047770"/>
    </source>
</evidence>
<evidence type="ECO:0000256" key="4">
    <source>
        <dbReference type="ARBA" id="ARBA00022603"/>
    </source>
</evidence>
<evidence type="ECO:0000256" key="2">
    <source>
        <dbReference type="ARBA" id="ARBA00012190"/>
    </source>
</evidence>
<dbReference type="GO" id="GO:0006281">
    <property type="term" value="P:DNA repair"/>
    <property type="evidence" value="ECO:0007669"/>
    <property type="project" value="InterPro"/>
</dbReference>
<dbReference type="GO" id="GO:0000781">
    <property type="term" value="C:chromosome, telomeric region"/>
    <property type="evidence" value="ECO:0007669"/>
    <property type="project" value="GOC"/>
</dbReference>
<protein>
    <recommendedName>
        <fullName evidence="3">Histone-lysine N-methyltransferase, H3 lysine-79 specific</fullName>
        <ecNumber evidence="2">2.1.1.360</ecNumber>
    </recommendedName>
    <alternativeName>
        <fullName evidence="12">Histone H3-K79 methyltransferase</fullName>
    </alternativeName>
</protein>
<evidence type="ECO:0000256" key="7">
    <source>
        <dbReference type="ARBA" id="ARBA00022737"/>
    </source>
</evidence>
<evidence type="ECO:0000256" key="1">
    <source>
        <dbReference type="ARBA" id="ARBA00004123"/>
    </source>
</evidence>
<dbReference type="InterPro" id="IPR025789">
    <property type="entry name" value="DOT1_dom"/>
</dbReference>
<dbReference type="EC" id="2.1.1.360" evidence="2"/>
<keyword evidence="8" id="KW-0156">Chromatin regulator</keyword>
<dbReference type="SUPFAM" id="SSF53335">
    <property type="entry name" value="S-adenosyl-L-methionine-dependent methyltransferases"/>
    <property type="match status" value="1"/>
</dbReference>
<dbReference type="EMBL" id="JAEPRA010000005">
    <property type="protein sequence ID" value="KAG2185598.1"/>
    <property type="molecule type" value="Genomic_DNA"/>
</dbReference>
<dbReference type="PANTHER" id="PTHR21451">
    <property type="entry name" value="HISTONE H3 METHYLTRANSFERASE"/>
    <property type="match status" value="1"/>
</dbReference>
<feature type="compositionally biased region" description="Polar residues" evidence="15">
    <location>
        <begin position="54"/>
        <end position="80"/>
    </location>
</feature>
<gene>
    <name evidence="17" type="ORF">INT44_002391</name>
</gene>
<feature type="binding site" evidence="14">
    <location>
        <begin position="346"/>
        <end position="355"/>
    </location>
    <ligand>
        <name>S-adenosyl-L-methionine</name>
        <dbReference type="ChEBI" id="CHEBI:59789"/>
    </ligand>
</feature>
<feature type="compositionally biased region" description="Low complexity" evidence="15">
    <location>
        <begin position="103"/>
        <end position="116"/>
    </location>
</feature>
<dbReference type="CDD" id="cd02440">
    <property type="entry name" value="AdoMet_MTases"/>
    <property type="match status" value="1"/>
</dbReference>
<dbReference type="GO" id="GO:0000077">
    <property type="term" value="P:DNA damage checkpoint signaling"/>
    <property type="evidence" value="ECO:0007669"/>
    <property type="project" value="InterPro"/>
</dbReference>
<keyword evidence="7" id="KW-0677">Repeat</keyword>
<dbReference type="Proteomes" id="UP000612746">
    <property type="component" value="Unassembled WGS sequence"/>
</dbReference>
<evidence type="ECO:0000256" key="12">
    <source>
        <dbReference type="ARBA" id="ARBA00029821"/>
    </source>
</evidence>
<evidence type="ECO:0000256" key="8">
    <source>
        <dbReference type="ARBA" id="ARBA00022853"/>
    </source>
</evidence>
<dbReference type="PROSITE" id="PS51569">
    <property type="entry name" value="DOT1"/>
    <property type="match status" value="1"/>
</dbReference>
<comment type="caution">
    <text evidence="17">The sequence shown here is derived from an EMBL/GenBank/DDBJ whole genome shotgun (WGS) entry which is preliminary data.</text>
</comment>
<keyword evidence="18" id="KW-1185">Reference proteome</keyword>
<dbReference type="GO" id="GO:0031509">
    <property type="term" value="P:subtelomeric heterochromatin formation"/>
    <property type="evidence" value="ECO:0007669"/>
    <property type="project" value="InterPro"/>
</dbReference>
<dbReference type="AlphaFoldDB" id="A0A8H7Q496"/>
<dbReference type="GO" id="GO:0000786">
    <property type="term" value="C:nucleosome"/>
    <property type="evidence" value="ECO:0007669"/>
    <property type="project" value="InterPro"/>
</dbReference>
<evidence type="ECO:0000256" key="9">
    <source>
        <dbReference type="ARBA" id="ARBA00023015"/>
    </source>
</evidence>
<evidence type="ECO:0000313" key="17">
    <source>
        <dbReference type="EMBL" id="KAG2185598.1"/>
    </source>
</evidence>
<evidence type="ECO:0000256" key="6">
    <source>
        <dbReference type="ARBA" id="ARBA00022691"/>
    </source>
</evidence>
<feature type="binding site" evidence="14">
    <location>
        <position position="372"/>
    </location>
    <ligand>
        <name>S-adenosyl-L-methionine</name>
        <dbReference type="ChEBI" id="CHEBI:59789"/>
    </ligand>
</feature>
<dbReference type="GO" id="GO:0032259">
    <property type="term" value="P:methylation"/>
    <property type="evidence" value="ECO:0007669"/>
    <property type="project" value="UniProtKB-KW"/>
</dbReference>
<evidence type="ECO:0000256" key="14">
    <source>
        <dbReference type="PIRSR" id="PIRSR017570-1"/>
    </source>
</evidence>
<feature type="non-terminal residue" evidence="17">
    <location>
        <position position="1"/>
    </location>
</feature>
<dbReference type="Pfam" id="PF08123">
    <property type="entry name" value="DOT1"/>
    <property type="match status" value="1"/>
</dbReference>
<dbReference type="Gene3D" id="3.40.50.150">
    <property type="entry name" value="Vaccinia Virus protein VP39"/>
    <property type="match status" value="1"/>
</dbReference>
<reference evidence="17" key="1">
    <citation type="submission" date="2020-12" db="EMBL/GenBank/DDBJ databases">
        <title>Metabolic potential, ecology and presence of endohyphal bacteria is reflected in genomic diversity of Mucoromycotina.</title>
        <authorList>
            <person name="Muszewska A."/>
            <person name="Okrasinska A."/>
            <person name="Steczkiewicz K."/>
            <person name="Drgas O."/>
            <person name="Orlowska M."/>
            <person name="Perlinska-Lenart U."/>
            <person name="Aleksandrzak-Piekarczyk T."/>
            <person name="Szatraj K."/>
            <person name="Zielenkiewicz U."/>
            <person name="Pilsyk S."/>
            <person name="Malc E."/>
            <person name="Mieczkowski P."/>
            <person name="Kruszewska J.S."/>
            <person name="Biernat P."/>
            <person name="Pawlowska J."/>
        </authorList>
    </citation>
    <scope>NUCLEOTIDE SEQUENCE</scope>
    <source>
        <strain evidence="17">WA0000051536</strain>
    </source>
</reference>
<feature type="region of interest" description="Disordered" evidence="15">
    <location>
        <begin position="1"/>
        <end position="126"/>
    </location>
</feature>
<evidence type="ECO:0000256" key="5">
    <source>
        <dbReference type="ARBA" id="ARBA00022679"/>
    </source>
</evidence>
<evidence type="ECO:0000256" key="11">
    <source>
        <dbReference type="ARBA" id="ARBA00023242"/>
    </source>
</evidence>
<organism evidence="17 18">
    <name type="scientific">Umbelopsis vinacea</name>
    <dbReference type="NCBI Taxonomy" id="44442"/>
    <lineage>
        <taxon>Eukaryota</taxon>
        <taxon>Fungi</taxon>
        <taxon>Fungi incertae sedis</taxon>
        <taxon>Mucoromycota</taxon>
        <taxon>Mucoromycotina</taxon>
        <taxon>Umbelopsidomycetes</taxon>
        <taxon>Umbelopsidales</taxon>
        <taxon>Umbelopsidaceae</taxon>
        <taxon>Umbelopsis</taxon>
    </lineage>
</organism>
<dbReference type="InterPro" id="IPR029063">
    <property type="entry name" value="SAM-dependent_MTases_sf"/>
</dbReference>
<keyword evidence="11" id="KW-0539">Nucleus</keyword>
<keyword evidence="9" id="KW-0805">Transcription regulation</keyword>
<keyword evidence="10" id="KW-0804">Transcription</keyword>
<feature type="compositionally biased region" description="Polar residues" evidence="15">
    <location>
        <begin position="23"/>
        <end position="44"/>
    </location>
</feature>
<dbReference type="GO" id="GO:0042393">
    <property type="term" value="F:histone binding"/>
    <property type="evidence" value="ECO:0007669"/>
    <property type="project" value="InterPro"/>
</dbReference>
<evidence type="ECO:0000259" key="16">
    <source>
        <dbReference type="PROSITE" id="PS51569"/>
    </source>
</evidence>
<dbReference type="GO" id="GO:0140956">
    <property type="term" value="F:histone H3K79 trimethyltransferase activity"/>
    <property type="evidence" value="ECO:0007669"/>
    <property type="project" value="UniProtKB-EC"/>
</dbReference>
<dbReference type="GO" id="GO:0005634">
    <property type="term" value="C:nucleus"/>
    <property type="evidence" value="ECO:0007669"/>
    <property type="project" value="UniProtKB-SubCell"/>
</dbReference>
<evidence type="ECO:0000256" key="10">
    <source>
        <dbReference type="ARBA" id="ARBA00023163"/>
    </source>
</evidence>
<dbReference type="InterPro" id="IPR021162">
    <property type="entry name" value="Dot1"/>
</dbReference>
<evidence type="ECO:0000256" key="3">
    <source>
        <dbReference type="ARBA" id="ARBA00020987"/>
    </source>
</evidence>
<dbReference type="OrthoDB" id="443402at2759"/>
<evidence type="ECO:0000313" key="18">
    <source>
        <dbReference type="Proteomes" id="UP000612746"/>
    </source>
</evidence>
<comment type="catalytic activity">
    <reaction evidence="13">
        <text>L-lysyl(79)-[histone H3] + 3 S-adenosyl-L-methionine = N(6),N(6),N(6)-trimethyl-L-lysyl(79)-[histone H3] + 3 S-adenosyl-L-homocysteine + 3 H(+)</text>
        <dbReference type="Rhea" id="RHEA:60328"/>
        <dbReference type="Rhea" id="RHEA-COMP:15549"/>
        <dbReference type="Rhea" id="RHEA-COMP:15552"/>
        <dbReference type="ChEBI" id="CHEBI:15378"/>
        <dbReference type="ChEBI" id="CHEBI:29969"/>
        <dbReference type="ChEBI" id="CHEBI:57856"/>
        <dbReference type="ChEBI" id="CHEBI:59789"/>
        <dbReference type="ChEBI" id="CHEBI:61961"/>
        <dbReference type="EC" id="2.1.1.360"/>
    </reaction>
</comment>
<dbReference type="PANTHER" id="PTHR21451:SF0">
    <property type="entry name" value="HISTONE-LYSINE N-METHYLTRANSFERASE, H3 LYSINE-79 SPECIFIC"/>
    <property type="match status" value="1"/>
</dbReference>
<keyword evidence="4" id="KW-0489">Methyltransferase</keyword>
<dbReference type="InterPro" id="IPR030445">
    <property type="entry name" value="H3-K79_meTrfase"/>
</dbReference>
<feature type="compositionally biased region" description="Basic and acidic residues" evidence="15">
    <location>
        <begin position="1"/>
        <end position="11"/>
    </location>
</feature>
<accession>A0A8H7Q496</accession>
<keyword evidence="5" id="KW-0808">Transferase</keyword>
<dbReference type="PIRSF" id="PIRSF017570">
    <property type="entry name" value="Histone_H3-K79_MeTrfase"/>
    <property type="match status" value="1"/>
</dbReference>
<sequence length="518" mass="57934">SKKQIPEKRPGEPIPRPTKKANTEPSHSNGPSSRESSHGSNEQPISGLAKQSKETNGAALNSLAANTKVNNSNHVSNQPADITEQADRTIASTLPSNGLQGISSKLKNSLDSSSPSATTPVGSPKTVKVKEIKHSERVVQASIARYKPYFSFMSGNEDSDSSRDHSSKKESIRIELEYPKAGISERFLLLKPVIVNPKTKISDSDQEDKDEYNPITDLMRTANAIYEYFLPDELQKLLGDETQGTMRNLTKHRNRRNGTGFIKAVNEFNAVVRSFKQDVASSARRFRPSYELVCHILYQVYSRTVAPHAEALNNYQAFSNHVYGEINSILIKEFIERTNINSKSVFIDMGCGIGNVVLQVAAQTACEAHGIEIMETPCKLAKLQLKEYATRMRAWQLPSGNIRIRQGDFLESPEIHDALKRADVILVNNYAFDSTQNQGLCQLFLDLKEGTQIISLKSFVPIGHKLTERTAHAPESILRVKKFPYYTEAVSWTHNGGTYYISTVDRRPVQRFYQRLMG</sequence>
<evidence type="ECO:0000256" key="15">
    <source>
        <dbReference type="SAM" id="MobiDB-lite"/>
    </source>
</evidence>
<feature type="binding site" evidence="14">
    <location>
        <begin position="408"/>
        <end position="409"/>
    </location>
    <ligand>
        <name>S-adenosyl-L-methionine</name>
        <dbReference type="ChEBI" id="CHEBI:59789"/>
    </ligand>
</feature>
<keyword evidence="6 14" id="KW-0949">S-adenosyl-L-methionine</keyword>
<comment type="subcellular location">
    <subcellularLocation>
        <location evidence="1">Nucleus</location>
    </subcellularLocation>
</comment>
<dbReference type="FunFam" id="3.40.50.150:FF:000033">
    <property type="entry name" value="Histone-lysine N-methyltransferase, H3 lysine-79 specific"/>
    <property type="match status" value="1"/>
</dbReference>
<proteinExistence type="predicted"/>
<feature type="domain" description="DOT1" evidence="16">
    <location>
        <begin position="197"/>
        <end position="517"/>
    </location>
</feature>